<gene>
    <name evidence="5" type="ORF">ACFQ3J_15665</name>
</gene>
<dbReference type="Pfam" id="PF00005">
    <property type="entry name" value="ABC_tran"/>
    <property type="match status" value="1"/>
</dbReference>
<accession>A0ABW3PR29</accession>
<keyword evidence="3 5" id="KW-0067">ATP-binding</keyword>
<dbReference type="EMBL" id="JBHTKX010000001">
    <property type="protein sequence ID" value="MFD1129609.1"/>
    <property type="molecule type" value="Genomic_DNA"/>
</dbReference>
<dbReference type="PANTHER" id="PTHR43776">
    <property type="entry name" value="TRANSPORT ATP-BINDING PROTEIN"/>
    <property type="match status" value="1"/>
</dbReference>
<evidence type="ECO:0000256" key="3">
    <source>
        <dbReference type="ARBA" id="ARBA00022840"/>
    </source>
</evidence>
<organism evidence="5 6">
    <name type="scientific">Paenibacillus provencensis</name>
    <dbReference type="NCBI Taxonomy" id="441151"/>
    <lineage>
        <taxon>Bacteria</taxon>
        <taxon>Bacillati</taxon>
        <taxon>Bacillota</taxon>
        <taxon>Bacilli</taxon>
        <taxon>Bacillales</taxon>
        <taxon>Paenibacillaceae</taxon>
        <taxon>Paenibacillus</taxon>
    </lineage>
</organism>
<keyword evidence="6" id="KW-1185">Reference proteome</keyword>
<name>A0ABW3PR29_9BACL</name>
<evidence type="ECO:0000256" key="1">
    <source>
        <dbReference type="ARBA" id="ARBA00022448"/>
    </source>
</evidence>
<sequence>MKLTFDFMERYPAECSGGQKQRIAIARALTMSPRLLVADEITSALDPLTEGFQFDRASLNNG</sequence>
<dbReference type="InterPro" id="IPR027417">
    <property type="entry name" value="P-loop_NTPase"/>
</dbReference>
<feature type="domain" description="ABC transporter" evidence="4">
    <location>
        <begin position="8"/>
        <end position="43"/>
    </location>
</feature>
<evidence type="ECO:0000259" key="4">
    <source>
        <dbReference type="Pfam" id="PF00005"/>
    </source>
</evidence>
<evidence type="ECO:0000313" key="5">
    <source>
        <dbReference type="EMBL" id="MFD1129609.1"/>
    </source>
</evidence>
<dbReference type="Gene3D" id="3.40.50.300">
    <property type="entry name" value="P-loop containing nucleotide triphosphate hydrolases"/>
    <property type="match status" value="1"/>
</dbReference>
<comment type="caution">
    <text evidence="5">The sequence shown here is derived from an EMBL/GenBank/DDBJ whole genome shotgun (WGS) entry which is preliminary data.</text>
</comment>
<protein>
    <submittedName>
        <fullName evidence="5">ATP-binding cassette domain-containing protein</fullName>
    </submittedName>
</protein>
<evidence type="ECO:0000256" key="2">
    <source>
        <dbReference type="ARBA" id="ARBA00022741"/>
    </source>
</evidence>
<dbReference type="InterPro" id="IPR003439">
    <property type="entry name" value="ABC_transporter-like_ATP-bd"/>
</dbReference>
<reference evidence="6" key="1">
    <citation type="journal article" date="2019" name="Int. J. Syst. Evol. Microbiol.">
        <title>The Global Catalogue of Microorganisms (GCM) 10K type strain sequencing project: providing services to taxonomists for standard genome sequencing and annotation.</title>
        <authorList>
            <consortium name="The Broad Institute Genomics Platform"/>
            <consortium name="The Broad Institute Genome Sequencing Center for Infectious Disease"/>
            <person name="Wu L."/>
            <person name="Ma J."/>
        </authorList>
    </citation>
    <scope>NUCLEOTIDE SEQUENCE [LARGE SCALE GENOMIC DNA]</scope>
    <source>
        <strain evidence="6">CCUG 53519</strain>
    </source>
</reference>
<dbReference type="InterPro" id="IPR050319">
    <property type="entry name" value="ABC_transp_ATP-bind"/>
</dbReference>
<dbReference type="RefSeq" id="WP_311286519.1">
    <property type="nucleotide sequence ID" value="NZ_JBHTKX010000001.1"/>
</dbReference>
<dbReference type="GO" id="GO:0005524">
    <property type="term" value="F:ATP binding"/>
    <property type="evidence" value="ECO:0007669"/>
    <property type="project" value="UniProtKB-KW"/>
</dbReference>
<dbReference type="Proteomes" id="UP001597169">
    <property type="component" value="Unassembled WGS sequence"/>
</dbReference>
<proteinExistence type="predicted"/>
<dbReference type="SUPFAM" id="SSF52540">
    <property type="entry name" value="P-loop containing nucleoside triphosphate hydrolases"/>
    <property type="match status" value="1"/>
</dbReference>
<keyword evidence="2" id="KW-0547">Nucleotide-binding</keyword>
<keyword evidence="1" id="KW-0813">Transport</keyword>
<evidence type="ECO:0000313" key="6">
    <source>
        <dbReference type="Proteomes" id="UP001597169"/>
    </source>
</evidence>